<feature type="region of interest" description="Disordered" evidence="1">
    <location>
        <begin position="1"/>
        <end position="48"/>
    </location>
</feature>
<feature type="compositionally biased region" description="Low complexity" evidence="1">
    <location>
        <begin position="73"/>
        <end position="89"/>
    </location>
</feature>
<proteinExistence type="predicted"/>
<feature type="compositionally biased region" description="Polar residues" evidence="1">
    <location>
        <begin position="264"/>
        <end position="280"/>
    </location>
</feature>
<name>A0A409VXV3_9AGAR</name>
<comment type="caution">
    <text evidence="2">The sequence shown here is derived from an EMBL/GenBank/DDBJ whole genome shotgun (WGS) entry which is preliminary data.</text>
</comment>
<evidence type="ECO:0000313" key="3">
    <source>
        <dbReference type="Proteomes" id="UP000284706"/>
    </source>
</evidence>
<dbReference type="InParanoid" id="A0A409VXV3"/>
<feature type="region of interest" description="Disordered" evidence="1">
    <location>
        <begin position="63"/>
        <end position="89"/>
    </location>
</feature>
<feature type="compositionally biased region" description="Pro residues" evidence="1">
    <location>
        <begin position="209"/>
        <end position="235"/>
    </location>
</feature>
<accession>A0A409VXV3</accession>
<evidence type="ECO:0000313" key="2">
    <source>
        <dbReference type="EMBL" id="PPQ71112.1"/>
    </source>
</evidence>
<gene>
    <name evidence="2" type="ORF">CVT26_011591</name>
</gene>
<dbReference type="AlphaFoldDB" id="A0A409VXV3"/>
<sequence length="391" mass="42080">MPPTLEAILDKLGMPQPPLRLHSEGPPKPKRLPGNERSGFPQLQELPDEDILTKNFAQYLALEEASIPPSGPNPSHTPLTSPSSPRQAESLLSYSTESSISSVRSSLSDDVTRVHTTIATNLDILSEELERTSRYIDVINYGIEQNVNAANQLSSITGLFGPGNTESRSANQQAPRGAQVSISERNSPITTPTRAAPPVLMHRANPFPAQVPSPPRESNPPSLPPPPPPPPPPQSPHLYWADRPAEESVGSISAAFRPEVPNQPGHSTGVTSATQASRTSVAPAPTAQLGESISTSSRSSRSSVGSLSQLGEERPHRNAGNVGQRRSNGESIQFFYTVQAGPAQKIEAPIEPFCRDPIPGDLYFWQEGSPSYVSVLTWQKYKAKALQEGKP</sequence>
<reference evidence="2 3" key="1">
    <citation type="journal article" date="2018" name="Evol. Lett.">
        <title>Horizontal gene cluster transfer increased hallucinogenic mushroom diversity.</title>
        <authorList>
            <person name="Reynolds H.T."/>
            <person name="Vijayakumar V."/>
            <person name="Gluck-Thaler E."/>
            <person name="Korotkin H.B."/>
            <person name="Matheny P.B."/>
            <person name="Slot J.C."/>
        </authorList>
    </citation>
    <scope>NUCLEOTIDE SEQUENCE [LARGE SCALE GENOMIC DNA]</scope>
    <source>
        <strain evidence="2 3">SRW20</strain>
    </source>
</reference>
<feature type="compositionally biased region" description="Polar residues" evidence="1">
    <location>
        <begin position="164"/>
        <end position="193"/>
    </location>
</feature>
<dbReference type="EMBL" id="NHYE01005515">
    <property type="protein sequence ID" value="PPQ71112.1"/>
    <property type="molecule type" value="Genomic_DNA"/>
</dbReference>
<protein>
    <submittedName>
        <fullName evidence="2">Uncharacterized protein</fullName>
    </submittedName>
</protein>
<organism evidence="2 3">
    <name type="scientific">Gymnopilus dilepis</name>
    <dbReference type="NCBI Taxonomy" id="231916"/>
    <lineage>
        <taxon>Eukaryota</taxon>
        <taxon>Fungi</taxon>
        <taxon>Dikarya</taxon>
        <taxon>Basidiomycota</taxon>
        <taxon>Agaricomycotina</taxon>
        <taxon>Agaricomycetes</taxon>
        <taxon>Agaricomycetidae</taxon>
        <taxon>Agaricales</taxon>
        <taxon>Agaricineae</taxon>
        <taxon>Hymenogastraceae</taxon>
        <taxon>Gymnopilus</taxon>
    </lineage>
</organism>
<evidence type="ECO:0000256" key="1">
    <source>
        <dbReference type="SAM" id="MobiDB-lite"/>
    </source>
</evidence>
<keyword evidence="3" id="KW-1185">Reference proteome</keyword>
<dbReference type="Proteomes" id="UP000284706">
    <property type="component" value="Unassembled WGS sequence"/>
</dbReference>
<feature type="region of interest" description="Disordered" evidence="1">
    <location>
        <begin position="162"/>
        <end position="328"/>
    </location>
</feature>
<feature type="compositionally biased region" description="Low complexity" evidence="1">
    <location>
        <begin position="292"/>
        <end position="308"/>
    </location>
</feature>